<keyword evidence="3" id="KW-1185">Reference proteome</keyword>
<dbReference type="KEGG" id="aagg:ETAA8_65970"/>
<protein>
    <submittedName>
        <fullName evidence="2">Prolyl oligopeptidase family protein</fullName>
    </submittedName>
</protein>
<dbReference type="AlphaFoldDB" id="A0A517YMI9"/>
<feature type="domain" description="Peptidase S9 prolyl oligopeptidase catalytic" evidence="1">
    <location>
        <begin position="129"/>
        <end position="259"/>
    </location>
</feature>
<dbReference type="Proteomes" id="UP000315017">
    <property type="component" value="Chromosome"/>
</dbReference>
<dbReference type="GO" id="GO:0006508">
    <property type="term" value="P:proteolysis"/>
    <property type="evidence" value="ECO:0007669"/>
    <property type="project" value="InterPro"/>
</dbReference>
<name>A0A517YMI9_9BACT</name>
<accession>A0A517YMI9</accession>
<evidence type="ECO:0000313" key="2">
    <source>
        <dbReference type="EMBL" id="QDU31439.1"/>
    </source>
</evidence>
<dbReference type="EMBL" id="CP036274">
    <property type="protein sequence ID" value="QDU31439.1"/>
    <property type="molecule type" value="Genomic_DNA"/>
</dbReference>
<dbReference type="Pfam" id="PF00326">
    <property type="entry name" value="Peptidase_S9"/>
    <property type="match status" value="1"/>
</dbReference>
<sequence>MVHSWSSGRHQLGGGFGVERVKLSTAAMLILWGLSTLALAEEPLPRTPETFEVAGHKAFVYAAPQPAAGKPWVWYAPTIKGLSLVGRKAYYEGFLREGISIAGYDLGEVRGGPASSARFSQFYDEMVKRGWSKKPILLGQSRGGLMMLAWAMRNPEHVQAFVGIYPVCNLTQWPLKNKELTLADYQMTEADFRSKLAELNPVDNLKELAAQKVPMFIVHGDADAAVTYPDNTGLLKQRYEAAGGPITVKVIAGEGHQATPSFFECTELIEFVKKQAKTPR</sequence>
<dbReference type="InterPro" id="IPR001375">
    <property type="entry name" value="Peptidase_S9_cat"/>
</dbReference>
<evidence type="ECO:0000313" key="3">
    <source>
        <dbReference type="Proteomes" id="UP000315017"/>
    </source>
</evidence>
<dbReference type="InterPro" id="IPR029058">
    <property type="entry name" value="AB_hydrolase_fold"/>
</dbReference>
<organism evidence="2 3">
    <name type="scientific">Anatilimnocola aggregata</name>
    <dbReference type="NCBI Taxonomy" id="2528021"/>
    <lineage>
        <taxon>Bacteria</taxon>
        <taxon>Pseudomonadati</taxon>
        <taxon>Planctomycetota</taxon>
        <taxon>Planctomycetia</taxon>
        <taxon>Pirellulales</taxon>
        <taxon>Pirellulaceae</taxon>
        <taxon>Anatilimnocola</taxon>
    </lineage>
</organism>
<dbReference type="Gene3D" id="3.40.50.1820">
    <property type="entry name" value="alpha/beta hydrolase"/>
    <property type="match status" value="1"/>
</dbReference>
<dbReference type="SUPFAM" id="SSF53474">
    <property type="entry name" value="alpha/beta-Hydrolases"/>
    <property type="match status" value="1"/>
</dbReference>
<proteinExistence type="predicted"/>
<reference evidence="2 3" key="1">
    <citation type="submission" date="2019-02" db="EMBL/GenBank/DDBJ databases">
        <title>Deep-cultivation of Planctomycetes and their phenomic and genomic characterization uncovers novel biology.</title>
        <authorList>
            <person name="Wiegand S."/>
            <person name="Jogler M."/>
            <person name="Boedeker C."/>
            <person name="Pinto D."/>
            <person name="Vollmers J."/>
            <person name="Rivas-Marin E."/>
            <person name="Kohn T."/>
            <person name="Peeters S.H."/>
            <person name="Heuer A."/>
            <person name="Rast P."/>
            <person name="Oberbeckmann S."/>
            <person name="Bunk B."/>
            <person name="Jeske O."/>
            <person name="Meyerdierks A."/>
            <person name="Storesund J.E."/>
            <person name="Kallscheuer N."/>
            <person name="Luecker S."/>
            <person name="Lage O.M."/>
            <person name="Pohl T."/>
            <person name="Merkel B.J."/>
            <person name="Hornburger P."/>
            <person name="Mueller R.-W."/>
            <person name="Bruemmer F."/>
            <person name="Labrenz M."/>
            <person name="Spormann A.M."/>
            <person name="Op den Camp H."/>
            <person name="Overmann J."/>
            <person name="Amann R."/>
            <person name="Jetten M.S.M."/>
            <person name="Mascher T."/>
            <person name="Medema M.H."/>
            <person name="Devos D.P."/>
            <person name="Kaster A.-K."/>
            <person name="Ovreas L."/>
            <person name="Rohde M."/>
            <person name="Galperin M.Y."/>
            <person name="Jogler C."/>
        </authorList>
    </citation>
    <scope>NUCLEOTIDE SEQUENCE [LARGE SCALE GENOMIC DNA]</scope>
    <source>
        <strain evidence="2 3">ETA_A8</strain>
    </source>
</reference>
<evidence type="ECO:0000259" key="1">
    <source>
        <dbReference type="Pfam" id="PF00326"/>
    </source>
</evidence>
<gene>
    <name evidence="2" type="ORF">ETAA8_65970</name>
</gene>
<dbReference type="GO" id="GO:0008236">
    <property type="term" value="F:serine-type peptidase activity"/>
    <property type="evidence" value="ECO:0007669"/>
    <property type="project" value="InterPro"/>
</dbReference>